<sequence length="144" mass="16096">MLDPFCHSQPACALRRLHSCFCSGHTNTHLSASLSPPPFSVWALCRKSVRTVRSLTYSGSTGFLAYRLFYFPQASCRRDFFPGTAGIYKRAFASKEASQFVDRLFSQYWRSQSVLSSLVECSLFSTPPFPGSYLMGVFTGYVVG</sequence>
<gene>
    <name evidence="1" type="ORF">I7I53_07117</name>
</gene>
<evidence type="ECO:0000313" key="1">
    <source>
        <dbReference type="EMBL" id="QSS51724.1"/>
    </source>
</evidence>
<accession>A0A8A1LH08</accession>
<protein>
    <submittedName>
        <fullName evidence="1">Uncharacterized protein</fullName>
    </submittedName>
</protein>
<name>A0A8A1LH08_AJEC8</name>
<organism evidence="1 2">
    <name type="scientific">Ajellomyces capsulatus (strain H88)</name>
    <name type="common">Darling's disease fungus</name>
    <name type="synonym">Histoplasma capsulatum</name>
    <dbReference type="NCBI Taxonomy" id="544711"/>
    <lineage>
        <taxon>Eukaryota</taxon>
        <taxon>Fungi</taxon>
        <taxon>Dikarya</taxon>
        <taxon>Ascomycota</taxon>
        <taxon>Pezizomycotina</taxon>
        <taxon>Eurotiomycetes</taxon>
        <taxon>Eurotiomycetidae</taxon>
        <taxon>Onygenales</taxon>
        <taxon>Ajellomycetaceae</taxon>
        <taxon>Histoplasma</taxon>
    </lineage>
</organism>
<dbReference type="AlphaFoldDB" id="A0A8A1LH08"/>
<dbReference type="EMBL" id="CP069103">
    <property type="protein sequence ID" value="QSS51724.1"/>
    <property type="molecule type" value="Genomic_DNA"/>
</dbReference>
<reference evidence="1" key="1">
    <citation type="submission" date="2021-01" db="EMBL/GenBank/DDBJ databases">
        <title>Chromosome-level genome assembly of a human fungal pathogen reveals clustering of transcriptionally co-regulated genes.</title>
        <authorList>
            <person name="Voorhies M."/>
            <person name="Cohen S."/>
            <person name="Shea T.P."/>
            <person name="Petrus S."/>
            <person name="Munoz J.F."/>
            <person name="Poplawski S."/>
            <person name="Goldman W.E."/>
            <person name="Michael T."/>
            <person name="Cuomo C.A."/>
            <person name="Sil A."/>
            <person name="Beyhan S."/>
        </authorList>
    </citation>
    <scope>NUCLEOTIDE SEQUENCE</scope>
    <source>
        <strain evidence="1">H88</strain>
    </source>
</reference>
<dbReference type="VEuPathDB" id="FungiDB:I7I53_07117"/>
<dbReference type="Proteomes" id="UP000663419">
    <property type="component" value="Chromosome 2"/>
</dbReference>
<evidence type="ECO:0000313" key="2">
    <source>
        <dbReference type="Proteomes" id="UP000663419"/>
    </source>
</evidence>
<proteinExistence type="predicted"/>